<dbReference type="AlphaFoldDB" id="A0A453BBI9"/>
<accession>A0A453BBI9</accession>
<sequence length="91" mass="10281">MSFCEVRLFSHGLVNGGVAILFLLYIHELNVINGKKHMLILQVRVHFYFLTSSKTSCVDQYSFCAILCYKSCSTVFTGIFLVLCKASVIHL</sequence>
<reference evidence="2" key="3">
    <citation type="journal article" date="2017" name="Nature">
        <title>Genome sequence of the progenitor of the wheat D genome Aegilops tauschii.</title>
        <authorList>
            <person name="Luo M.C."/>
            <person name="Gu Y.Q."/>
            <person name="Puiu D."/>
            <person name="Wang H."/>
            <person name="Twardziok S.O."/>
            <person name="Deal K.R."/>
            <person name="Huo N."/>
            <person name="Zhu T."/>
            <person name="Wang L."/>
            <person name="Wang Y."/>
            <person name="McGuire P.E."/>
            <person name="Liu S."/>
            <person name="Long H."/>
            <person name="Ramasamy R.K."/>
            <person name="Rodriguez J.C."/>
            <person name="Van S.L."/>
            <person name="Yuan L."/>
            <person name="Wang Z."/>
            <person name="Xia Z."/>
            <person name="Xiao L."/>
            <person name="Anderson O.D."/>
            <person name="Ouyang S."/>
            <person name="Liang Y."/>
            <person name="Zimin A.V."/>
            <person name="Pertea G."/>
            <person name="Qi P."/>
            <person name="Bennetzen J.L."/>
            <person name="Dai X."/>
            <person name="Dawson M.W."/>
            <person name="Muller H.G."/>
            <person name="Kugler K."/>
            <person name="Rivarola-Duarte L."/>
            <person name="Spannagl M."/>
            <person name="Mayer K.F.X."/>
            <person name="Lu F.H."/>
            <person name="Bevan M.W."/>
            <person name="Leroy P."/>
            <person name="Li P."/>
            <person name="You F.M."/>
            <person name="Sun Q."/>
            <person name="Liu Z."/>
            <person name="Lyons E."/>
            <person name="Wicker T."/>
            <person name="Salzberg S.L."/>
            <person name="Devos K.M."/>
            <person name="Dvorak J."/>
        </authorList>
    </citation>
    <scope>NUCLEOTIDE SEQUENCE [LARGE SCALE GENOMIC DNA]</scope>
    <source>
        <strain evidence="2">cv. AL8/78</strain>
    </source>
</reference>
<keyword evidence="3" id="KW-1185">Reference proteome</keyword>
<feature type="transmembrane region" description="Helical" evidence="1">
    <location>
        <begin position="6"/>
        <end position="26"/>
    </location>
</feature>
<evidence type="ECO:0000256" key="1">
    <source>
        <dbReference type="SAM" id="Phobius"/>
    </source>
</evidence>
<protein>
    <submittedName>
        <fullName evidence="2">Uncharacterized protein</fullName>
    </submittedName>
</protein>
<reference evidence="3" key="2">
    <citation type="journal article" date="2017" name="Nat. Plants">
        <title>The Aegilops tauschii genome reveals multiple impacts of transposons.</title>
        <authorList>
            <person name="Zhao G."/>
            <person name="Zou C."/>
            <person name="Li K."/>
            <person name="Wang K."/>
            <person name="Li T."/>
            <person name="Gao L."/>
            <person name="Zhang X."/>
            <person name="Wang H."/>
            <person name="Yang Z."/>
            <person name="Liu X."/>
            <person name="Jiang W."/>
            <person name="Mao L."/>
            <person name="Kong X."/>
            <person name="Jiao Y."/>
            <person name="Jia J."/>
        </authorList>
    </citation>
    <scope>NUCLEOTIDE SEQUENCE [LARGE SCALE GENOMIC DNA]</scope>
    <source>
        <strain evidence="3">cv. AL8/78</strain>
    </source>
</reference>
<keyword evidence="1" id="KW-0812">Transmembrane</keyword>
<keyword evidence="1" id="KW-1133">Transmembrane helix</keyword>
<reference evidence="2" key="5">
    <citation type="journal article" date="2021" name="G3 (Bethesda)">
        <title>Aegilops tauschii genome assembly Aet v5.0 features greater sequence contiguity and improved annotation.</title>
        <authorList>
            <person name="Wang L."/>
            <person name="Zhu T."/>
            <person name="Rodriguez J.C."/>
            <person name="Deal K.R."/>
            <person name="Dubcovsky J."/>
            <person name="McGuire P.E."/>
            <person name="Lux T."/>
            <person name="Spannagl M."/>
            <person name="Mayer K.F.X."/>
            <person name="Baldrich P."/>
            <person name="Meyers B.C."/>
            <person name="Huo N."/>
            <person name="Gu Y.Q."/>
            <person name="Zhou H."/>
            <person name="Devos K.M."/>
            <person name="Bennetzen J.L."/>
            <person name="Unver T."/>
            <person name="Budak H."/>
            <person name="Gulick P.J."/>
            <person name="Galiba G."/>
            <person name="Kalapos B."/>
            <person name="Nelson D.R."/>
            <person name="Li P."/>
            <person name="You F.M."/>
            <person name="Luo M.C."/>
            <person name="Dvorak J."/>
        </authorList>
    </citation>
    <scope>NUCLEOTIDE SEQUENCE [LARGE SCALE GENOMIC DNA]</scope>
    <source>
        <strain evidence="2">cv. AL8/78</strain>
    </source>
</reference>
<organism evidence="2 3">
    <name type="scientific">Aegilops tauschii subsp. strangulata</name>
    <name type="common">Goatgrass</name>
    <dbReference type="NCBI Taxonomy" id="200361"/>
    <lineage>
        <taxon>Eukaryota</taxon>
        <taxon>Viridiplantae</taxon>
        <taxon>Streptophyta</taxon>
        <taxon>Embryophyta</taxon>
        <taxon>Tracheophyta</taxon>
        <taxon>Spermatophyta</taxon>
        <taxon>Magnoliopsida</taxon>
        <taxon>Liliopsida</taxon>
        <taxon>Poales</taxon>
        <taxon>Poaceae</taxon>
        <taxon>BOP clade</taxon>
        <taxon>Pooideae</taxon>
        <taxon>Triticodae</taxon>
        <taxon>Triticeae</taxon>
        <taxon>Triticinae</taxon>
        <taxon>Aegilops</taxon>
    </lineage>
</organism>
<reference evidence="3" key="1">
    <citation type="journal article" date="2014" name="Science">
        <title>Ancient hybridizations among the ancestral genomes of bread wheat.</title>
        <authorList>
            <consortium name="International Wheat Genome Sequencing Consortium,"/>
            <person name="Marcussen T."/>
            <person name="Sandve S.R."/>
            <person name="Heier L."/>
            <person name="Spannagl M."/>
            <person name="Pfeifer M."/>
            <person name="Jakobsen K.S."/>
            <person name="Wulff B.B."/>
            <person name="Steuernagel B."/>
            <person name="Mayer K.F."/>
            <person name="Olsen O.A."/>
        </authorList>
    </citation>
    <scope>NUCLEOTIDE SEQUENCE [LARGE SCALE GENOMIC DNA]</scope>
    <source>
        <strain evidence="3">cv. AL8/78</strain>
    </source>
</reference>
<name>A0A453BBI9_AEGTS</name>
<evidence type="ECO:0000313" key="2">
    <source>
        <dbReference type="EnsemblPlants" id="AET2Gv20438700.7"/>
    </source>
</evidence>
<evidence type="ECO:0000313" key="3">
    <source>
        <dbReference type="Proteomes" id="UP000015105"/>
    </source>
</evidence>
<proteinExistence type="predicted"/>
<keyword evidence="1" id="KW-0472">Membrane</keyword>
<dbReference type="Proteomes" id="UP000015105">
    <property type="component" value="Chromosome 2D"/>
</dbReference>
<dbReference type="Gramene" id="AET2Gv20438700.7">
    <property type="protein sequence ID" value="AET2Gv20438700.7"/>
    <property type="gene ID" value="AET2Gv20438700"/>
</dbReference>
<dbReference type="EnsemblPlants" id="AET2Gv20438700.7">
    <property type="protein sequence ID" value="AET2Gv20438700.7"/>
    <property type="gene ID" value="AET2Gv20438700"/>
</dbReference>
<reference evidence="2" key="4">
    <citation type="submission" date="2019-03" db="UniProtKB">
        <authorList>
            <consortium name="EnsemblPlants"/>
        </authorList>
    </citation>
    <scope>IDENTIFICATION</scope>
</reference>